<evidence type="ECO:0000313" key="3">
    <source>
        <dbReference type="Proteomes" id="UP000054498"/>
    </source>
</evidence>
<accession>A0A0D2LTM2</accession>
<feature type="region of interest" description="Disordered" evidence="1">
    <location>
        <begin position="44"/>
        <end position="104"/>
    </location>
</feature>
<dbReference type="AlphaFoldDB" id="A0A0D2LTM2"/>
<dbReference type="Proteomes" id="UP000054498">
    <property type="component" value="Unassembled WGS sequence"/>
</dbReference>
<feature type="compositionally biased region" description="Polar residues" evidence="1">
    <location>
        <begin position="1"/>
        <end position="16"/>
    </location>
</feature>
<gene>
    <name evidence="2" type="ORF">MNEG_14923</name>
</gene>
<feature type="region of interest" description="Disordered" evidence="1">
    <location>
        <begin position="1"/>
        <end position="22"/>
    </location>
</feature>
<feature type="region of interest" description="Disordered" evidence="1">
    <location>
        <begin position="312"/>
        <end position="348"/>
    </location>
</feature>
<evidence type="ECO:0000256" key="1">
    <source>
        <dbReference type="SAM" id="MobiDB-lite"/>
    </source>
</evidence>
<evidence type="ECO:0000313" key="2">
    <source>
        <dbReference type="EMBL" id="KIY93041.1"/>
    </source>
</evidence>
<keyword evidence="3" id="KW-1185">Reference proteome</keyword>
<protein>
    <submittedName>
        <fullName evidence="2">Uncharacterized protein</fullName>
    </submittedName>
</protein>
<proteinExistence type="predicted"/>
<feature type="region of interest" description="Disordered" evidence="1">
    <location>
        <begin position="122"/>
        <end position="183"/>
    </location>
</feature>
<dbReference type="GeneID" id="25732533"/>
<dbReference type="RefSeq" id="XP_013892061.1">
    <property type="nucleotide sequence ID" value="XM_014036607.1"/>
</dbReference>
<name>A0A0D2LTM2_9CHLO</name>
<sequence length="390" mass="40636">MLRSRPTTSRQAQRGTQLKHAKLQACVSPIAALTRGRPVVTVAAAAPLRPSRPAPGPRAAKHRKAAAVLAEAPPQQQRQQQHQQQQQQQEQAGQQTPAFPWPEQAPKDELTLAPLAPTTAITQPLPTADQPAASADRPAHSSERRKRARRRRRRGPRPQRDEAVSAPAQGGLQQARAAVGHDAPAVAEASAAVAAAPARRSMSRPHAHVPLPCKEDDLLGWYSHAVQAAEAETAAAAAADGAAAPAASLGRALALQAQALLDGTLGDAGFEARAFPPLEPILSDEDDQGSDAAGGGWRTLAYRQQVAAGAAWQAGDGGEFEEDSDGNGSGGSAGARPGSPGARSTSHAFAEWAIEEQRLPLLASQWAHGAHRKATPPTSGAAPRRTTRAA</sequence>
<dbReference type="KEGG" id="mng:MNEG_14923"/>
<organism evidence="2 3">
    <name type="scientific">Monoraphidium neglectum</name>
    <dbReference type="NCBI Taxonomy" id="145388"/>
    <lineage>
        <taxon>Eukaryota</taxon>
        <taxon>Viridiplantae</taxon>
        <taxon>Chlorophyta</taxon>
        <taxon>core chlorophytes</taxon>
        <taxon>Chlorophyceae</taxon>
        <taxon>CS clade</taxon>
        <taxon>Sphaeropleales</taxon>
        <taxon>Selenastraceae</taxon>
        <taxon>Monoraphidium</taxon>
    </lineage>
</organism>
<reference evidence="2 3" key="1">
    <citation type="journal article" date="2013" name="BMC Genomics">
        <title>Reconstruction of the lipid metabolism for the microalga Monoraphidium neglectum from its genome sequence reveals characteristics suitable for biofuel production.</title>
        <authorList>
            <person name="Bogen C."/>
            <person name="Al-Dilaimi A."/>
            <person name="Albersmeier A."/>
            <person name="Wichmann J."/>
            <person name="Grundmann M."/>
            <person name="Rupp O."/>
            <person name="Lauersen K.J."/>
            <person name="Blifernez-Klassen O."/>
            <person name="Kalinowski J."/>
            <person name="Goesmann A."/>
            <person name="Mussgnug J.H."/>
            <person name="Kruse O."/>
        </authorList>
    </citation>
    <scope>NUCLEOTIDE SEQUENCE [LARGE SCALE GENOMIC DNA]</scope>
    <source>
        <strain evidence="2 3">SAG 48.87</strain>
    </source>
</reference>
<feature type="region of interest" description="Disordered" evidence="1">
    <location>
        <begin position="364"/>
        <end position="390"/>
    </location>
</feature>
<feature type="compositionally biased region" description="Low complexity" evidence="1">
    <location>
        <begin position="334"/>
        <end position="344"/>
    </location>
</feature>
<feature type="compositionally biased region" description="Low complexity" evidence="1">
    <location>
        <begin position="66"/>
        <end position="95"/>
    </location>
</feature>
<feature type="compositionally biased region" description="Basic residues" evidence="1">
    <location>
        <begin position="143"/>
        <end position="157"/>
    </location>
</feature>
<dbReference type="EMBL" id="KK105095">
    <property type="protein sequence ID" value="KIY93041.1"/>
    <property type="molecule type" value="Genomic_DNA"/>
</dbReference>